<dbReference type="RefSeq" id="WP_012998012.1">
    <property type="nucleotide sequence ID" value="NC_013929.1"/>
</dbReference>
<keyword evidence="2" id="KW-1185">Reference proteome</keyword>
<evidence type="ECO:0000313" key="1">
    <source>
        <dbReference type="EMBL" id="CBG67247.1"/>
    </source>
</evidence>
<protein>
    <submittedName>
        <fullName evidence="1">Uncharacterized protein</fullName>
    </submittedName>
</protein>
<gene>
    <name evidence="1" type="ordered locus">SCAB_0181</name>
</gene>
<sequence length="60" mass="6643">MQLPVPCPGHLIPDATDRFDAAYRAAKAQRAVFVGIEREGERWTLKVKLPLDVGHLETGT</sequence>
<dbReference type="KEGG" id="scb:SCAB_0181"/>
<dbReference type="Proteomes" id="UP000001444">
    <property type="component" value="Chromosome"/>
</dbReference>
<name>C9ZBA4_STRSW</name>
<organism evidence="1 2">
    <name type="scientific">Streptomyces scabiei (strain 87.22)</name>
    <dbReference type="NCBI Taxonomy" id="680198"/>
    <lineage>
        <taxon>Bacteria</taxon>
        <taxon>Bacillati</taxon>
        <taxon>Actinomycetota</taxon>
        <taxon>Actinomycetes</taxon>
        <taxon>Kitasatosporales</taxon>
        <taxon>Streptomycetaceae</taxon>
        <taxon>Streptomyces</taxon>
    </lineage>
</organism>
<reference evidence="1 2" key="1">
    <citation type="journal article" date="2010" name="Mol. Plant Microbe Interact.">
        <title>Streptomyces scabies 87-22 contains a coronafacic acid-like biosynthetic cluster that contributes to plant-microbe interactions.</title>
        <authorList>
            <person name="Bignell D.R."/>
            <person name="Seipke R.F."/>
            <person name="Huguet-Tapia J.C."/>
            <person name="Chambers A.H."/>
            <person name="Parry R.J."/>
            <person name="Loria R."/>
        </authorList>
    </citation>
    <scope>NUCLEOTIDE SEQUENCE [LARGE SCALE GENOMIC DNA]</scope>
    <source>
        <strain evidence="1 2">87.22</strain>
    </source>
</reference>
<dbReference type="HOGENOM" id="CLU_2940036_0_0_11"/>
<dbReference type="AlphaFoldDB" id="C9ZBA4"/>
<dbReference type="EMBL" id="FN554889">
    <property type="protein sequence ID" value="CBG67247.1"/>
    <property type="molecule type" value="Genomic_DNA"/>
</dbReference>
<dbReference type="STRING" id="680198.SCAB_0181"/>
<evidence type="ECO:0000313" key="2">
    <source>
        <dbReference type="Proteomes" id="UP000001444"/>
    </source>
</evidence>
<dbReference type="eggNOG" id="ENOG5032967">
    <property type="taxonomic scope" value="Bacteria"/>
</dbReference>
<dbReference type="GeneID" id="24311672"/>
<proteinExistence type="predicted"/>
<accession>C9ZBA4</accession>